<evidence type="ECO:0000256" key="3">
    <source>
        <dbReference type="ARBA" id="ARBA00022989"/>
    </source>
</evidence>
<dbReference type="PANTHER" id="PTHR33514">
    <property type="entry name" value="PROTEIN ABCI12, CHLOROPLASTIC"/>
    <property type="match status" value="1"/>
</dbReference>
<keyword evidence="3 5" id="KW-1133">Transmembrane helix</keyword>
<dbReference type="EMBL" id="QMIG01000021">
    <property type="protein sequence ID" value="RAW11253.1"/>
    <property type="molecule type" value="Genomic_DNA"/>
</dbReference>
<keyword evidence="2 5" id="KW-0812">Transmembrane</keyword>
<dbReference type="AlphaFoldDB" id="A0A329QFL5"/>
<dbReference type="RefSeq" id="WP_112259577.1">
    <property type="nucleotide sequence ID" value="NZ_QMIG01000021.1"/>
</dbReference>
<name>A0A329QFL5_9ACTN</name>
<keyword evidence="7" id="KW-1185">Reference proteome</keyword>
<dbReference type="PANTHER" id="PTHR33514:SF15">
    <property type="entry name" value="COBALT TRANSPORT PROTEIN"/>
    <property type="match status" value="1"/>
</dbReference>
<evidence type="ECO:0000256" key="5">
    <source>
        <dbReference type="SAM" id="Phobius"/>
    </source>
</evidence>
<keyword evidence="4 5" id="KW-0472">Membrane</keyword>
<dbReference type="InterPro" id="IPR003339">
    <property type="entry name" value="ABC/ECF_trnsptr_transmembrane"/>
</dbReference>
<dbReference type="Pfam" id="PF02361">
    <property type="entry name" value="CbiQ"/>
    <property type="match status" value="1"/>
</dbReference>
<accession>A0A329QFL5</accession>
<feature type="transmembrane region" description="Helical" evidence="5">
    <location>
        <begin position="264"/>
        <end position="284"/>
    </location>
</feature>
<proteinExistence type="predicted"/>
<evidence type="ECO:0000256" key="4">
    <source>
        <dbReference type="ARBA" id="ARBA00023136"/>
    </source>
</evidence>
<feature type="transmembrane region" description="Helical" evidence="5">
    <location>
        <begin position="63"/>
        <end position="85"/>
    </location>
</feature>
<evidence type="ECO:0000256" key="1">
    <source>
        <dbReference type="ARBA" id="ARBA00004141"/>
    </source>
</evidence>
<comment type="caution">
    <text evidence="6">The sequence shown here is derived from an EMBL/GenBank/DDBJ whole genome shotgun (WGS) entry which is preliminary data.</text>
</comment>
<gene>
    <name evidence="6" type="ORF">DPM12_17205</name>
</gene>
<feature type="transmembrane region" description="Helical" evidence="5">
    <location>
        <begin position="304"/>
        <end position="323"/>
    </location>
</feature>
<sequence length="370" mass="38567">MNSTMGDLRLPRALHAGAWWLWALGLATAASRTTNPVLLLLLIAAAAYVVAARRGSEPWSRSFVAFLKLGLLVLGIRVGIHMLFVSSPGGSTVLFRLPELTLPEWAAGIKVGGPVTLEATMLALYDGLRLAAILACIGAANALADARRLLRSVPGALYEVGVALVVAMTFAPRLVEDAGRIRRAHQLRGRRLRGVRLISRIGKPVLEGSLERSLDLAAAMDSRGFGRAAAIHPRYRRSSGPLVLTGLIGICIGMYGLLNGGVASGVGPVGLGVGLVLAVSGFVLGGRGSLRTRYRPDPWRLPEWLVVGSGAVVAASFIVAAVRGDPGMDVMVVPLIVPGIPLLAAAGALAALLPAWASPPPPRMATEAPS</sequence>
<reference evidence="6 7" key="1">
    <citation type="submission" date="2018-06" db="EMBL/GenBank/DDBJ databases">
        <title>Phytoactinopolyspora halophila sp. nov., a novel halophilic actinomycete isolated from a saline soil in China.</title>
        <authorList>
            <person name="Tang S.-K."/>
        </authorList>
    </citation>
    <scope>NUCLEOTIDE SEQUENCE [LARGE SCALE GENOMIC DNA]</scope>
    <source>
        <strain evidence="6 7">YIM 96934</strain>
    </source>
</reference>
<protein>
    <submittedName>
        <fullName evidence="6">Energy-coupling factor transporter transmembrane protein EcfT</fullName>
    </submittedName>
</protein>
<evidence type="ECO:0000313" key="7">
    <source>
        <dbReference type="Proteomes" id="UP000250462"/>
    </source>
</evidence>
<evidence type="ECO:0000256" key="2">
    <source>
        <dbReference type="ARBA" id="ARBA00022692"/>
    </source>
</evidence>
<organism evidence="6 7">
    <name type="scientific">Phytoactinopolyspora halophila</name>
    <dbReference type="NCBI Taxonomy" id="1981511"/>
    <lineage>
        <taxon>Bacteria</taxon>
        <taxon>Bacillati</taxon>
        <taxon>Actinomycetota</taxon>
        <taxon>Actinomycetes</taxon>
        <taxon>Jiangellales</taxon>
        <taxon>Jiangellaceae</taxon>
        <taxon>Phytoactinopolyspora</taxon>
    </lineage>
</organism>
<feature type="transmembrane region" description="Helical" evidence="5">
    <location>
        <begin position="132"/>
        <end position="150"/>
    </location>
</feature>
<comment type="subcellular location">
    <subcellularLocation>
        <location evidence="1">Membrane</location>
        <topology evidence="1">Multi-pass membrane protein</topology>
    </subcellularLocation>
</comment>
<dbReference type="OrthoDB" id="5187293at2"/>
<evidence type="ECO:0000313" key="6">
    <source>
        <dbReference type="EMBL" id="RAW11253.1"/>
    </source>
</evidence>
<dbReference type="Proteomes" id="UP000250462">
    <property type="component" value="Unassembled WGS sequence"/>
</dbReference>
<feature type="transmembrane region" description="Helical" evidence="5">
    <location>
        <begin position="39"/>
        <end position="56"/>
    </location>
</feature>
<dbReference type="CDD" id="cd16914">
    <property type="entry name" value="EcfT"/>
    <property type="match status" value="1"/>
</dbReference>
<feature type="transmembrane region" description="Helical" evidence="5">
    <location>
        <begin position="241"/>
        <end position="258"/>
    </location>
</feature>
<dbReference type="GO" id="GO:0005886">
    <property type="term" value="C:plasma membrane"/>
    <property type="evidence" value="ECO:0007669"/>
    <property type="project" value="UniProtKB-ARBA"/>
</dbReference>
<feature type="transmembrane region" description="Helical" evidence="5">
    <location>
        <begin position="335"/>
        <end position="357"/>
    </location>
</feature>